<dbReference type="GO" id="GO:0003677">
    <property type="term" value="F:DNA binding"/>
    <property type="evidence" value="ECO:0007669"/>
    <property type="project" value="InterPro"/>
</dbReference>
<dbReference type="PANTHER" id="PTHR43133:SF51">
    <property type="entry name" value="RNA POLYMERASE SIGMA FACTOR"/>
    <property type="match status" value="1"/>
</dbReference>
<dbReference type="InterPro" id="IPR007627">
    <property type="entry name" value="RNA_pol_sigma70_r2"/>
</dbReference>
<dbReference type="Gene3D" id="1.10.1740.10">
    <property type="match status" value="1"/>
</dbReference>
<dbReference type="Pfam" id="PF04542">
    <property type="entry name" value="Sigma70_r2"/>
    <property type="match status" value="1"/>
</dbReference>
<dbReference type="InterPro" id="IPR036388">
    <property type="entry name" value="WH-like_DNA-bd_sf"/>
</dbReference>
<evidence type="ECO:0000259" key="5">
    <source>
        <dbReference type="Pfam" id="PF04542"/>
    </source>
</evidence>
<feature type="domain" description="RNA polymerase sigma factor 70 region 4 type 2" evidence="6">
    <location>
        <begin position="125"/>
        <end position="174"/>
    </location>
</feature>
<keyword evidence="2" id="KW-0805">Transcription regulation</keyword>
<dbReference type="InterPro" id="IPR013249">
    <property type="entry name" value="RNA_pol_sigma70_r4_t2"/>
</dbReference>
<dbReference type="SUPFAM" id="SSF88659">
    <property type="entry name" value="Sigma3 and sigma4 domains of RNA polymerase sigma factors"/>
    <property type="match status" value="1"/>
</dbReference>
<organism evidence="7 8">
    <name type="scientific">Vibrio bivalvicida</name>
    <dbReference type="NCBI Taxonomy" id="1276888"/>
    <lineage>
        <taxon>Bacteria</taxon>
        <taxon>Pseudomonadati</taxon>
        <taxon>Pseudomonadota</taxon>
        <taxon>Gammaproteobacteria</taxon>
        <taxon>Vibrionales</taxon>
        <taxon>Vibrionaceae</taxon>
        <taxon>Vibrio</taxon>
        <taxon>Vibrio oreintalis group</taxon>
    </lineage>
</organism>
<evidence type="ECO:0000313" key="7">
    <source>
        <dbReference type="EMBL" id="OAJ94789.1"/>
    </source>
</evidence>
<dbReference type="InterPro" id="IPR014284">
    <property type="entry name" value="RNA_pol_sigma-70_dom"/>
</dbReference>
<dbReference type="Proteomes" id="UP000078406">
    <property type="component" value="Unassembled WGS sequence"/>
</dbReference>
<dbReference type="NCBIfam" id="TIGR02937">
    <property type="entry name" value="sigma70-ECF"/>
    <property type="match status" value="1"/>
</dbReference>
<evidence type="ECO:0000313" key="8">
    <source>
        <dbReference type="Proteomes" id="UP000078406"/>
    </source>
</evidence>
<dbReference type="InterPro" id="IPR013325">
    <property type="entry name" value="RNA_pol_sigma_r2"/>
</dbReference>
<dbReference type="InterPro" id="IPR013324">
    <property type="entry name" value="RNA_pol_sigma_r3/r4-like"/>
</dbReference>
<accession>A0A177Y1N9</accession>
<dbReference type="AlphaFoldDB" id="A0A177Y1N9"/>
<gene>
    <name evidence="7" type="ORF">APB76_05765</name>
</gene>
<evidence type="ECO:0000256" key="1">
    <source>
        <dbReference type="ARBA" id="ARBA00010641"/>
    </source>
</evidence>
<dbReference type="Pfam" id="PF08281">
    <property type="entry name" value="Sigma70_r4_2"/>
    <property type="match status" value="1"/>
</dbReference>
<feature type="domain" description="RNA polymerase sigma-70 region 2" evidence="5">
    <location>
        <begin position="32"/>
        <end position="93"/>
    </location>
</feature>
<sequence length="181" mass="21171">MRNEMRFEKYSASAFELARLGDENALRDLLIEAQPDIRRYAKRNCFSADIDDAVQETLWVLSKRIGTVKMLASLPAWLFTIAKRECYRMAQRSKANSIVHHAEDIHEYQDDILLSSKPEHELRYDLTRAIHSLPDHYKHIVLLRDVEGMAIEEIAHRLGKSRDSVKGQLYRARMLVREHLI</sequence>
<dbReference type="GO" id="GO:0016987">
    <property type="term" value="F:sigma factor activity"/>
    <property type="evidence" value="ECO:0007669"/>
    <property type="project" value="UniProtKB-KW"/>
</dbReference>
<evidence type="ECO:0000256" key="4">
    <source>
        <dbReference type="ARBA" id="ARBA00023163"/>
    </source>
</evidence>
<dbReference type="Gene3D" id="1.10.10.10">
    <property type="entry name" value="Winged helix-like DNA-binding domain superfamily/Winged helix DNA-binding domain"/>
    <property type="match status" value="1"/>
</dbReference>
<evidence type="ECO:0000256" key="3">
    <source>
        <dbReference type="ARBA" id="ARBA00023082"/>
    </source>
</evidence>
<evidence type="ECO:0000259" key="6">
    <source>
        <dbReference type="Pfam" id="PF08281"/>
    </source>
</evidence>
<keyword evidence="4" id="KW-0804">Transcription</keyword>
<comment type="similarity">
    <text evidence="1">Belongs to the sigma-70 factor family. ECF subfamily.</text>
</comment>
<dbReference type="InterPro" id="IPR039425">
    <property type="entry name" value="RNA_pol_sigma-70-like"/>
</dbReference>
<dbReference type="GO" id="GO:0006352">
    <property type="term" value="P:DNA-templated transcription initiation"/>
    <property type="evidence" value="ECO:0007669"/>
    <property type="project" value="InterPro"/>
</dbReference>
<protein>
    <recommendedName>
        <fullName evidence="9">RNA polymerase subunit sigma-24</fullName>
    </recommendedName>
</protein>
<reference evidence="7 8" key="1">
    <citation type="journal article" date="2016" name="Syst. Appl. Microbiol.">
        <title>Vibrio bivalvicida sp. nov., a novel larval pathogen for bivalve molluscs reared in a hatchery.</title>
        <authorList>
            <person name="Dubert J."/>
            <person name="Romalde J.L."/>
            <person name="Prado S."/>
            <person name="Barja J.L."/>
        </authorList>
    </citation>
    <scope>NUCLEOTIDE SEQUENCE [LARGE SCALE GENOMIC DNA]</scope>
    <source>
        <strain evidence="7 8">605</strain>
    </source>
</reference>
<dbReference type="EMBL" id="LLEI02000021">
    <property type="protein sequence ID" value="OAJ94789.1"/>
    <property type="molecule type" value="Genomic_DNA"/>
</dbReference>
<dbReference type="SUPFAM" id="SSF88946">
    <property type="entry name" value="Sigma2 domain of RNA polymerase sigma factors"/>
    <property type="match status" value="1"/>
</dbReference>
<dbReference type="CDD" id="cd06171">
    <property type="entry name" value="Sigma70_r4"/>
    <property type="match status" value="1"/>
</dbReference>
<name>A0A177Y1N9_9VIBR</name>
<comment type="caution">
    <text evidence="7">The sequence shown here is derived from an EMBL/GenBank/DDBJ whole genome shotgun (WGS) entry which is preliminary data.</text>
</comment>
<evidence type="ECO:0008006" key="9">
    <source>
        <dbReference type="Google" id="ProtNLM"/>
    </source>
</evidence>
<dbReference type="PANTHER" id="PTHR43133">
    <property type="entry name" value="RNA POLYMERASE ECF-TYPE SIGMA FACTO"/>
    <property type="match status" value="1"/>
</dbReference>
<proteinExistence type="inferred from homology"/>
<evidence type="ECO:0000256" key="2">
    <source>
        <dbReference type="ARBA" id="ARBA00023015"/>
    </source>
</evidence>
<keyword evidence="3" id="KW-0731">Sigma factor</keyword>